<proteinExistence type="predicted"/>
<feature type="domain" description="Histidine kinase/HSP90-like ATPase" evidence="2">
    <location>
        <begin position="31"/>
        <end position="142"/>
    </location>
</feature>
<organism evidence="3 4">
    <name type="scientific">Actinomadura pelletieri DSM 43383</name>
    <dbReference type="NCBI Taxonomy" id="1120940"/>
    <lineage>
        <taxon>Bacteria</taxon>
        <taxon>Bacillati</taxon>
        <taxon>Actinomycetota</taxon>
        <taxon>Actinomycetes</taxon>
        <taxon>Streptosporangiales</taxon>
        <taxon>Thermomonosporaceae</taxon>
        <taxon>Actinomadura</taxon>
    </lineage>
</organism>
<dbReference type="InterPro" id="IPR050267">
    <property type="entry name" value="Anti-sigma-factor_SerPK"/>
</dbReference>
<dbReference type="Gene3D" id="3.30.565.10">
    <property type="entry name" value="Histidine kinase-like ATPase, C-terminal domain"/>
    <property type="match status" value="1"/>
</dbReference>
<dbReference type="AlphaFoldDB" id="A0A495QGZ9"/>
<keyword evidence="3" id="KW-0808">Transferase</keyword>
<evidence type="ECO:0000313" key="4">
    <source>
        <dbReference type="Proteomes" id="UP000274601"/>
    </source>
</evidence>
<sequence length="145" mass="15579">MLLSLVQPVQSWNRESAGSGREGRSSVIILPSEKASAKRARDHIGKITASWPVDSEDVCLITSELVTNAIRHAKSDMIGVHAYSRGRRYVLEVWDADETLPPLGGVEASGSGGRGLLLVGELACRWGARHIGTGGKVVYAEWTIA</sequence>
<evidence type="ECO:0000313" key="3">
    <source>
        <dbReference type="EMBL" id="RKS71177.1"/>
    </source>
</evidence>
<accession>A0A495QGZ9</accession>
<name>A0A495QGZ9_9ACTN</name>
<dbReference type="PANTHER" id="PTHR35526:SF3">
    <property type="entry name" value="ANTI-SIGMA-F FACTOR RSBW"/>
    <property type="match status" value="1"/>
</dbReference>
<dbReference type="Proteomes" id="UP000274601">
    <property type="component" value="Unassembled WGS sequence"/>
</dbReference>
<dbReference type="InterPro" id="IPR003594">
    <property type="entry name" value="HATPase_dom"/>
</dbReference>
<comment type="caution">
    <text evidence="3">The sequence shown here is derived from an EMBL/GenBank/DDBJ whole genome shotgun (WGS) entry which is preliminary data.</text>
</comment>
<dbReference type="InterPro" id="IPR036890">
    <property type="entry name" value="HATPase_C_sf"/>
</dbReference>
<gene>
    <name evidence="3" type="ORF">BZB76_5663</name>
</gene>
<keyword evidence="1" id="KW-0723">Serine/threonine-protein kinase</keyword>
<dbReference type="EMBL" id="RBWU01000006">
    <property type="protein sequence ID" value="RKS71177.1"/>
    <property type="molecule type" value="Genomic_DNA"/>
</dbReference>
<keyword evidence="4" id="KW-1185">Reference proteome</keyword>
<dbReference type="GO" id="GO:0004674">
    <property type="term" value="F:protein serine/threonine kinase activity"/>
    <property type="evidence" value="ECO:0007669"/>
    <property type="project" value="UniProtKB-KW"/>
</dbReference>
<dbReference type="PANTHER" id="PTHR35526">
    <property type="entry name" value="ANTI-SIGMA-F FACTOR RSBW-RELATED"/>
    <property type="match status" value="1"/>
</dbReference>
<dbReference type="RefSeq" id="WP_337959775.1">
    <property type="nucleotide sequence ID" value="NZ_RBWU01000006.1"/>
</dbReference>
<evidence type="ECO:0000256" key="1">
    <source>
        <dbReference type="ARBA" id="ARBA00022527"/>
    </source>
</evidence>
<protein>
    <submittedName>
        <fullName evidence="3">Histidine kinase-like protein</fullName>
    </submittedName>
</protein>
<dbReference type="SUPFAM" id="SSF55874">
    <property type="entry name" value="ATPase domain of HSP90 chaperone/DNA topoisomerase II/histidine kinase"/>
    <property type="match status" value="1"/>
</dbReference>
<reference evidence="3 4" key="1">
    <citation type="submission" date="2018-10" db="EMBL/GenBank/DDBJ databases">
        <title>Genomic Encyclopedia of Archaeal and Bacterial Type Strains, Phase II (KMG-II): from individual species to whole genera.</title>
        <authorList>
            <person name="Goeker M."/>
        </authorList>
    </citation>
    <scope>NUCLEOTIDE SEQUENCE [LARGE SCALE GENOMIC DNA]</scope>
    <source>
        <strain evidence="3 4">DSM 43383</strain>
    </source>
</reference>
<dbReference type="CDD" id="cd16936">
    <property type="entry name" value="HATPase_RsbW-like"/>
    <property type="match status" value="1"/>
</dbReference>
<keyword evidence="3" id="KW-0418">Kinase</keyword>
<dbReference type="Pfam" id="PF13581">
    <property type="entry name" value="HATPase_c_2"/>
    <property type="match status" value="1"/>
</dbReference>
<evidence type="ECO:0000259" key="2">
    <source>
        <dbReference type="Pfam" id="PF13581"/>
    </source>
</evidence>